<dbReference type="KEGG" id="ssua:FPZ54_14845"/>
<proteinExistence type="predicted"/>
<feature type="transmembrane region" description="Helical" evidence="1">
    <location>
        <begin position="87"/>
        <end position="105"/>
    </location>
</feature>
<dbReference type="Proteomes" id="UP000318055">
    <property type="component" value="Chromosome"/>
</dbReference>
<protein>
    <recommendedName>
        <fullName evidence="4">Peptidase M50 domain-containing protein</fullName>
    </recommendedName>
</protein>
<feature type="transmembrane region" description="Helical" evidence="1">
    <location>
        <begin position="46"/>
        <end position="66"/>
    </location>
</feature>
<keyword evidence="3" id="KW-1185">Reference proteome</keyword>
<feature type="transmembrane region" description="Helical" evidence="1">
    <location>
        <begin position="111"/>
        <end position="133"/>
    </location>
</feature>
<dbReference type="AlphaFoldDB" id="A0A518RI99"/>
<evidence type="ECO:0008006" key="4">
    <source>
        <dbReference type="Google" id="ProtNLM"/>
    </source>
</evidence>
<dbReference type="OrthoDB" id="9800627at2"/>
<name>A0A518RI99_9SPHN</name>
<organism evidence="2 3">
    <name type="scientific">Sphingomonas suaedae</name>
    <dbReference type="NCBI Taxonomy" id="2599297"/>
    <lineage>
        <taxon>Bacteria</taxon>
        <taxon>Pseudomonadati</taxon>
        <taxon>Pseudomonadota</taxon>
        <taxon>Alphaproteobacteria</taxon>
        <taxon>Sphingomonadales</taxon>
        <taxon>Sphingomonadaceae</taxon>
        <taxon>Sphingomonas</taxon>
    </lineage>
</organism>
<accession>A0A518RI99</accession>
<sequence length="135" mass="13832">MSALSGPVASFAAALAGGVALGATVAASGGAMPQRGVAWLITSNLLNFILANACMTSFHLLPVPPFDMGRALSALLPVPLRTRLRSAGRVMVLAVIATVVAIPLLDPHARLGEWVAAPLINAITRFVLGLVNLTV</sequence>
<gene>
    <name evidence="2" type="ORF">FPZ54_14845</name>
</gene>
<keyword evidence="1" id="KW-0472">Membrane</keyword>
<evidence type="ECO:0000313" key="3">
    <source>
        <dbReference type="Proteomes" id="UP000318055"/>
    </source>
</evidence>
<dbReference type="EMBL" id="CP042239">
    <property type="protein sequence ID" value="QDX27153.1"/>
    <property type="molecule type" value="Genomic_DNA"/>
</dbReference>
<evidence type="ECO:0000256" key="1">
    <source>
        <dbReference type="SAM" id="Phobius"/>
    </source>
</evidence>
<reference evidence="2 3" key="1">
    <citation type="submission" date="2019-07" db="EMBL/GenBank/DDBJ databases">
        <title>Sphingomonas alkalisoli sp. nov., isolated from rhizosphere soil of Suaedae salsa.</title>
        <authorList>
            <person name="Zhang H."/>
            <person name="Xu L."/>
            <person name="Zhang J.-X."/>
            <person name="Sun J.-Q."/>
        </authorList>
    </citation>
    <scope>NUCLEOTIDE SEQUENCE [LARGE SCALE GENOMIC DNA]</scope>
    <source>
        <strain evidence="2 3">XS-10</strain>
    </source>
</reference>
<evidence type="ECO:0000313" key="2">
    <source>
        <dbReference type="EMBL" id="QDX27153.1"/>
    </source>
</evidence>
<keyword evidence="1" id="KW-1133">Transmembrane helix</keyword>
<keyword evidence="1" id="KW-0812">Transmembrane</keyword>